<dbReference type="InterPro" id="IPR000387">
    <property type="entry name" value="Tyr_Pase_dom"/>
</dbReference>
<accession>A0A512AR75</accession>
<dbReference type="EMBL" id="BJYR01000040">
    <property type="protein sequence ID" value="GEO02224.1"/>
    <property type="molecule type" value="Genomic_DNA"/>
</dbReference>
<name>A0A512AR75_9SPHN</name>
<evidence type="ECO:0000313" key="3">
    <source>
        <dbReference type="Proteomes" id="UP000321464"/>
    </source>
</evidence>
<proteinExistence type="predicted"/>
<dbReference type="SUPFAM" id="SSF52799">
    <property type="entry name" value="(Phosphotyrosine protein) phosphatases II"/>
    <property type="match status" value="1"/>
</dbReference>
<dbReference type="InterPro" id="IPR016130">
    <property type="entry name" value="Tyr_Pase_AS"/>
</dbReference>
<reference evidence="2 3" key="1">
    <citation type="submission" date="2019-07" db="EMBL/GenBank/DDBJ databases">
        <title>Whole genome shotgun sequence of Novosphingobium sediminis NBRC 106119.</title>
        <authorList>
            <person name="Hosoyama A."/>
            <person name="Uohara A."/>
            <person name="Ohji S."/>
            <person name="Ichikawa N."/>
        </authorList>
    </citation>
    <scope>NUCLEOTIDE SEQUENCE [LARGE SCALE GENOMIC DNA]</scope>
    <source>
        <strain evidence="2 3">NBRC 106119</strain>
    </source>
</reference>
<protein>
    <recommendedName>
        <fullName evidence="1">Tyrosine specific protein phosphatases domain-containing protein</fullName>
    </recommendedName>
</protein>
<gene>
    <name evidence="2" type="ORF">NSE01_40560</name>
</gene>
<evidence type="ECO:0000259" key="1">
    <source>
        <dbReference type="PROSITE" id="PS50056"/>
    </source>
</evidence>
<evidence type="ECO:0000313" key="2">
    <source>
        <dbReference type="EMBL" id="GEO02224.1"/>
    </source>
</evidence>
<comment type="caution">
    <text evidence="2">The sequence shown here is derived from an EMBL/GenBank/DDBJ whole genome shotgun (WGS) entry which is preliminary data.</text>
</comment>
<dbReference type="RefSeq" id="WP_147161440.1">
    <property type="nucleotide sequence ID" value="NZ_BJYR01000040.1"/>
</dbReference>
<dbReference type="InterPro" id="IPR029021">
    <property type="entry name" value="Prot-tyrosine_phosphatase-like"/>
</dbReference>
<dbReference type="OrthoDB" id="9806482at2"/>
<dbReference type="Proteomes" id="UP000321464">
    <property type="component" value="Unassembled WGS sequence"/>
</dbReference>
<keyword evidence="3" id="KW-1185">Reference proteome</keyword>
<sequence length="185" mass="20622">MNLTSGSITIAPFTWAKRKKREFDRIIGCYDPDTYRSKIIQFHLPAPPALLILKFVDLDAPAPPPHDTRRELQLATISDVKAALEFDRPDDRLLVHCHAGISRSSGIALAILAARMGAGNEHSAVQELFRIRPEAVPNLHVVKLADQHLARGGRLVEAVMACETSKTEERRLLNRRAYLAYYGCG</sequence>
<feature type="domain" description="Tyrosine specific protein phosphatases" evidence="1">
    <location>
        <begin position="74"/>
        <end position="136"/>
    </location>
</feature>
<dbReference type="PROSITE" id="PS00383">
    <property type="entry name" value="TYR_PHOSPHATASE_1"/>
    <property type="match status" value="1"/>
</dbReference>
<organism evidence="2 3">
    <name type="scientific">Novosphingobium sediminis</name>
    <dbReference type="NCBI Taxonomy" id="707214"/>
    <lineage>
        <taxon>Bacteria</taxon>
        <taxon>Pseudomonadati</taxon>
        <taxon>Pseudomonadota</taxon>
        <taxon>Alphaproteobacteria</taxon>
        <taxon>Sphingomonadales</taxon>
        <taxon>Sphingomonadaceae</taxon>
        <taxon>Novosphingobium</taxon>
    </lineage>
</organism>
<dbReference type="Gene3D" id="3.90.190.10">
    <property type="entry name" value="Protein tyrosine phosphatase superfamily"/>
    <property type="match status" value="1"/>
</dbReference>
<dbReference type="PROSITE" id="PS50056">
    <property type="entry name" value="TYR_PHOSPHATASE_2"/>
    <property type="match status" value="1"/>
</dbReference>
<dbReference type="AlphaFoldDB" id="A0A512AR75"/>